<gene>
    <name evidence="1" type="ORF">UFOVP380_49</name>
</gene>
<protein>
    <submittedName>
        <fullName evidence="1">Uncharacterized protein</fullName>
    </submittedName>
</protein>
<evidence type="ECO:0000313" key="1">
    <source>
        <dbReference type="EMBL" id="CAB5223398.1"/>
    </source>
</evidence>
<name>A0A6J7X2N6_9CAUD</name>
<reference evidence="1" key="1">
    <citation type="submission" date="2020-05" db="EMBL/GenBank/DDBJ databases">
        <authorList>
            <person name="Chiriac C."/>
            <person name="Salcher M."/>
            <person name="Ghai R."/>
            <person name="Kavagutti S V."/>
        </authorList>
    </citation>
    <scope>NUCLEOTIDE SEQUENCE</scope>
</reference>
<accession>A0A6J7X2N6</accession>
<proteinExistence type="predicted"/>
<organism evidence="1">
    <name type="scientific">uncultured Caudovirales phage</name>
    <dbReference type="NCBI Taxonomy" id="2100421"/>
    <lineage>
        <taxon>Viruses</taxon>
        <taxon>Duplodnaviria</taxon>
        <taxon>Heunggongvirae</taxon>
        <taxon>Uroviricota</taxon>
        <taxon>Caudoviricetes</taxon>
        <taxon>Peduoviridae</taxon>
        <taxon>Maltschvirus</taxon>
        <taxon>Maltschvirus maltsch</taxon>
    </lineage>
</organism>
<dbReference type="EMBL" id="LR798317">
    <property type="protein sequence ID" value="CAB5223398.1"/>
    <property type="molecule type" value="Genomic_DNA"/>
</dbReference>
<sequence>MNAELAEEYLRLVSEENEHVYNLEWLLEEIEDLEDKLSAAKDSMVEWTYLEDGDTGDTVAQRRSRIEQLRQALVQEGTPPVHTPALINPDLLENARQIF</sequence>